<protein>
    <submittedName>
        <fullName evidence="2">Predicted protein</fullName>
    </submittedName>
</protein>
<evidence type="ECO:0000256" key="1">
    <source>
        <dbReference type="SAM" id="MobiDB-lite"/>
    </source>
</evidence>
<dbReference type="KEGG" id="mpp:MICPUCDRAFT_57600"/>
<proteinExistence type="predicted"/>
<evidence type="ECO:0000313" key="3">
    <source>
        <dbReference type="Proteomes" id="UP000001876"/>
    </source>
</evidence>
<dbReference type="GeneID" id="9683717"/>
<organism evidence="3">
    <name type="scientific">Micromonas pusilla (strain CCMP1545)</name>
    <name type="common">Picoplanktonic green alga</name>
    <dbReference type="NCBI Taxonomy" id="564608"/>
    <lineage>
        <taxon>Eukaryota</taxon>
        <taxon>Viridiplantae</taxon>
        <taxon>Chlorophyta</taxon>
        <taxon>Mamiellophyceae</taxon>
        <taxon>Mamiellales</taxon>
        <taxon>Mamiellaceae</taxon>
        <taxon>Micromonas</taxon>
    </lineage>
</organism>
<evidence type="ECO:0000313" key="2">
    <source>
        <dbReference type="EMBL" id="EEH58230.1"/>
    </source>
</evidence>
<dbReference type="AlphaFoldDB" id="C1MRC0"/>
<accession>C1MRC0</accession>
<gene>
    <name evidence="2" type="ORF">MICPUCDRAFT_57600</name>
</gene>
<dbReference type="EMBL" id="GG663738">
    <property type="protein sequence ID" value="EEH58230.1"/>
    <property type="molecule type" value="Genomic_DNA"/>
</dbReference>
<feature type="region of interest" description="Disordered" evidence="1">
    <location>
        <begin position="1"/>
        <end position="72"/>
    </location>
</feature>
<dbReference type="RefSeq" id="XP_003058279.1">
    <property type="nucleotide sequence ID" value="XM_003058233.1"/>
</dbReference>
<keyword evidence="3" id="KW-1185">Reference proteome</keyword>
<reference evidence="2 3" key="1">
    <citation type="journal article" date="2009" name="Science">
        <title>Green evolution and dynamic adaptations revealed by genomes of the marine picoeukaryotes Micromonas.</title>
        <authorList>
            <person name="Worden A.Z."/>
            <person name="Lee J.H."/>
            <person name="Mock T."/>
            <person name="Rouze P."/>
            <person name="Simmons M.P."/>
            <person name="Aerts A.L."/>
            <person name="Allen A.E."/>
            <person name="Cuvelier M.L."/>
            <person name="Derelle E."/>
            <person name="Everett M.V."/>
            <person name="Foulon E."/>
            <person name="Grimwood J."/>
            <person name="Gundlach H."/>
            <person name="Henrissat B."/>
            <person name="Napoli C."/>
            <person name="McDonald S.M."/>
            <person name="Parker M.S."/>
            <person name="Rombauts S."/>
            <person name="Salamov A."/>
            <person name="Von Dassow P."/>
            <person name="Badger J.H."/>
            <person name="Coutinho P.M."/>
            <person name="Demir E."/>
            <person name="Dubchak I."/>
            <person name="Gentemann C."/>
            <person name="Eikrem W."/>
            <person name="Gready J.E."/>
            <person name="John U."/>
            <person name="Lanier W."/>
            <person name="Lindquist E.A."/>
            <person name="Lucas S."/>
            <person name="Mayer K.F."/>
            <person name="Moreau H."/>
            <person name="Not F."/>
            <person name="Otillar R."/>
            <person name="Panaud O."/>
            <person name="Pangilinan J."/>
            <person name="Paulsen I."/>
            <person name="Piegu B."/>
            <person name="Poliakov A."/>
            <person name="Robbens S."/>
            <person name="Schmutz J."/>
            <person name="Toulza E."/>
            <person name="Wyss T."/>
            <person name="Zelensky A."/>
            <person name="Zhou K."/>
            <person name="Armbrust E.V."/>
            <person name="Bhattacharya D."/>
            <person name="Goodenough U.W."/>
            <person name="Van de Peer Y."/>
            <person name="Grigoriev I.V."/>
        </authorList>
    </citation>
    <scope>NUCLEOTIDE SEQUENCE [LARGE SCALE GENOMIC DNA]</scope>
    <source>
        <strain evidence="2 3">CCMP1545</strain>
    </source>
</reference>
<dbReference type="Proteomes" id="UP000001876">
    <property type="component" value="Unassembled WGS sequence"/>
</dbReference>
<feature type="compositionally biased region" description="Basic and acidic residues" evidence="1">
    <location>
        <begin position="54"/>
        <end position="63"/>
    </location>
</feature>
<feature type="compositionally biased region" description="Acidic residues" evidence="1">
    <location>
        <begin position="13"/>
        <end position="39"/>
    </location>
</feature>
<sequence length="93" mass="10296">MDAPDPPPRDDRGEIDDDEINHDDESEEEDDDIDRDEDVAATASGEDPGNAIDHAADDARDDAASTFHQPPTSVEVRLARVRRPLVVLERVYS</sequence>
<name>C1MRC0_MICPC</name>